<comment type="function">
    <text evidence="4">Required for vesicle-mediated transport. Catalyzes the fusion of transport vesicles within the Golgi cisternae. Is also required for transport from the endoplasmic reticulum to the Golgi stack. Seems to function as a fusion protein required for the delivery of cargo proteins to all compartments of the Golgi stack independent of vesicle origin.</text>
</comment>
<evidence type="ECO:0000259" key="5">
    <source>
        <dbReference type="Pfam" id="PF00004"/>
    </source>
</evidence>
<keyword evidence="7" id="KW-1185">Reference proteome</keyword>
<feature type="domain" description="ATPase AAA-type core" evidence="5">
    <location>
        <begin position="120"/>
        <end position="178"/>
    </location>
</feature>
<name>A0AAP0GFV1_9ASPA</name>
<dbReference type="GO" id="GO:0005795">
    <property type="term" value="C:Golgi stack"/>
    <property type="evidence" value="ECO:0007669"/>
    <property type="project" value="TreeGrafter"/>
</dbReference>
<dbReference type="GO" id="GO:0005524">
    <property type="term" value="F:ATP binding"/>
    <property type="evidence" value="ECO:0007669"/>
    <property type="project" value="UniProtKB-UniRule"/>
</dbReference>
<keyword evidence="4" id="KW-0378">Hydrolase</keyword>
<proteinExistence type="inferred from homology"/>
<keyword evidence="4" id="KW-0813">Transport</keyword>
<dbReference type="InterPro" id="IPR029067">
    <property type="entry name" value="CDC48_domain_2-like_sf"/>
</dbReference>
<keyword evidence="3 4" id="KW-0067">ATP-binding</keyword>
<evidence type="ECO:0000256" key="3">
    <source>
        <dbReference type="ARBA" id="ARBA00022840"/>
    </source>
</evidence>
<dbReference type="GO" id="GO:0043001">
    <property type="term" value="P:Golgi to plasma membrane protein transport"/>
    <property type="evidence" value="ECO:0007669"/>
    <property type="project" value="TreeGrafter"/>
</dbReference>
<reference evidence="6 7" key="1">
    <citation type="journal article" date="2022" name="Nat. Plants">
        <title>Genomes of leafy and leafless Platanthera orchids illuminate the evolution of mycoheterotrophy.</title>
        <authorList>
            <person name="Li M.H."/>
            <person name="Liu K.W."/>
            <person name="Li Z."/>
            <person name="Lu H.C."/>
            <person name="Ye Q.L."/>
            <person name="Zhang D."/>
            <person name="Wang J.Y."/>
            <person name="Li Y.F."/>
            <person name="Zhong Z.M."/>
            <person name="Liu X."/>
            <person name="Yu X."/>
            <person name="Liu D.K."/>
            <person name="Tu X.D."/>
            <person name="Liu B."/>
            <person name="Hao Y."/>
            <person name="Liao X.Y."/>
            <person name="Jiang Y.T."/>
            <person name="Sun W.H."/>
            <person name="Chen J."/>
            <person name="Chen Y.Q."/>
            <person name="Ai Y."/>
            <person name="Zhai J.W."/>
            <person name="Wu S.S."/>
            <person name="Zhou Z."/>
            <person name="Hsiao Y.Y."/>
            <person name="Wu W.L."/>
            <person name="Chen Y.Y."/>
            <person name="Lin Y.F."/>
            <person name="Hsu J.L."/>
            <person name="Li C.Y."/>
            <person name="Wang Z.W."/>
            <person name="Zhao X."/>
            <person name="Zhong W.Y."/>
            <person name="Ma X.K."/>
            <person name="Ma L."/>
            <person name="Huang J."/>
            <person name="Chen G.Z."/>
            <person name="Huang M.Z."/>
            <person name="Huang L."/>
            <person name="Peng D.H."/>
            <person name="Luo Y.B."/>
            <person name="Zou S.Q."/>
            <person name="Chen S.P."/>
            <person name="Lan S."/>
            <person name="Tsai W.C."/>
            <person name="Van de Peer Y."/>
            <person name="Liu Z.J."/>
        </authorList>
    </citation>
    <scope>NUCLEOTIDE SEQUENCE [LARGE SCALE GENOMIC DNA]</scope>
    <source>
        <strain evidence="6">Lor287</strain>
    </source>
</reference>
<dbReference type="SUPFAM" id="SSF52540">
    <property type="entry name" value="P-loop containing nucleoside triphosphate hydrolases"/>
    <property type="match status" value="1"/>
</dbReference>
<comment type="similarity">
    <text evidence="1 4">Belongs to the AAA ATPase family.</text>
</comment>
<dbReference type="GO" id="GO:0046872">
    <property type="term" value="F:metal ion binding"/>
    <property type="evidence" value="ECO:0007669"/>
    <property type="project" value="UniProtKB-UniRule"/>
</dbReference>
<sequence>MQVMTIGQRVSFEFLGTKYIFTMNRAMVEAQEKSNAIERGIITIETHIVFEVVSSSGIKIINQPEGANSNIFKQKEFNLQNLGIGGLDAEFMNIFRRAFASRVFPPHVTNKLGIKYTKGLLLFGPPGTGKKLIARQIGKLLNGREPKVVNGPEVLLSKFVGESEKNVRDLFANAEQEQRT</sequence>
<dbReference type="Proteomes" id="UP001418222">
    <property type="component" value="Unassembled WGS sequence"/>
</dbReference>
<dbReference type="EMBL" id="JBBWWQ010000001">
    <property type="protein sequence ID" value="KAK8957226.1"/>
    <property type="molecule type" value="Genomic_DNA"/>
</dbReference>
<dbReference type="Gene3D" id="3.40.50.300">
    <property type="entry name" value="P-loop containing nucleotide triphosphate hydrolases"/>
    <property type="match status" value="1"/>
</dbReference>
<evidence type="ECO:0000256" key="2">
    <source>
        <dbReference type="ARBA" id="ARBA00022741"/>
    </source>
</evidence>
<gene>
    <name evidence="6" type="primary">NSF</name>
    <name evidence="6" type="ORF">KSP39_PZI000979</name>
</gene>
<comment type="caution">
    <text evidence="6">The sequence shown here is derived from an EMBL/GenBank/DDBJ whole genome shotgun (WGS) entry which is preliminary data.</text>
</comment>
<evidence type="ECO:0000313" key="7">
    <source>
        <dbReference type="Proteomes" id="UP001418222"/>
    </source>
</evidence>
<comment type="catalytic activity">
    <reaction evidence="4">
        <text>ATP + H2O = ADP + phosphate + H(+)</text>
        <dbReference type="Rhea" id="RHEA:13065"/>
        <dbReference type="ChEBI" id="CHEBI:15377"/>
        <dbReference type="ChEBI" id="CHEBI:15378"/>
        <dbReference type="ChEBI" id="CHEBI:30616"/>
        <dbReference type="ChEBI" id="CHEBI:43474"/>
        <dbReference type="ChEBI" id="CHEBI:456216"/>
        <dbReference type="EC" id="3.6.4.6"/>
    </reaction>
</comment>
<keyword evidence="4" id="KW-0653">Protein transport</keyword>
<comment type="subcellular location">
    <subcellularLocation>
        <location evidence="4">Cytoplasm</location>
    </subcellularLocation>
</comment>
<evidence type="ECO:0000256" key="4">
    <source>
        <dbReference type="RuleBase" id="RU367045"/>
    </source>
</evidence>
<dbReference type="GO" id="GO:0035494">
    <property type="term" value="P:SNARE complex disassembly"/>
    <property type="evidence" value="ECO:0007669"/>
    <property type="project" value="InterPro"/>
</dbReference>
<dbReference type="InterPro" id="IPR003959">
    <property type="entry name" value="ATPase_AAA_core"/>
</dbReference>
<accession>A0AAP0GFV1</accession>
<keyword evidence="4" id="KW-0479">Metal-binding</keyword>
<evidence type="ECO:0000256" key="1">
    <source>
        <dbReference type="ARBA" id="ARBA00006914"/>
    </source>
</evidence>
<dbReference type="SUPFAM" id="SSF54585">
    <property type="entry name" value="Cdc48 domain 2-like"/>
    <property type="match status" value="1"/>
</dbReference>
<keyword evidence="4" id="KW-0931">ER-Golgi transport</keyword>
<dbReference type="GO" id="GO:0016887">
    <property type="term" value="F:ATP hydrolysis activity"/>
    <property type="evidence" value="ECO:0007669"/>
    <property type="project" value="InterPro"/>
</dbReference>
<keyword evidence="4" id="KW-0963">Cytoplasm</keyword>
<dbReference type="InterPro" id="IPR039812">
    <property type="entry name" value="Vesicle-fus_ATPase"/>
</dbReference>
<dbReference type="AlphaFoldDB" id="A0AAP0GFV1"/>
<dbReference type="GO" id="GO:0006891">
    <property type="term" value="P:intra-Golgi vesicle-mediated transport"/>
    <property type="evidence" value="ECO:0007669"/>
    <property type="project" value="TreeGrafter"/>
</dbReference>
<keyword evidence="2 4" id="KW-0547">Nucleotide-binding</keyword>
<dbReference type="PANTHER" id="PTHR23078:SF3">
    <property type="entry name" value="VESICLE-FUSING ATPASE"/>
    <property type="match status" value="1"/>
</dbReference>
<organism evidence="6 7">
    <name type="scientific">Platanthera zijinensis</name>
    <dbReference type="NCBI Taxonomy" id="2320716"/>
    <lineage>
        <taxon>Eukaryota</taxon>
        <taxon>Viridiplantae</taxon>
        <taxon>Streptophyta</taxon>
        <taxon>Embryophyta</taxon>
        <taxon>Tracheophyta</taxon>
        <taxon>Spermatophyta</taxon>
        <taxon>Magnoliopsida</taxon>
        <taxon>Liliopsida</taxon>
        <taxon>Asparagales</taxon>
        <taxon>Orchidaceae</taxon>
        <taxon>Orchidoideae</taxon>
        <taxon>Orchideae</taxon>
        <taxon>Orchidinae</taxon>
        <taxon>Platanthera</taxon>
    </lineage>
</organism>
<comment type="cofactor">
    <cofactor evidence="4">
        <name>Mg(2+)</name>
        <dbReference type="ChEBI" id="CHEBI:18420"/>
    </cofactor>
    <text evidence="4">Binds 1 Mg(2+) ion per subunit.</text>
</comment>
<dbReference type="PANTHER" id="PTHR23078">
    <property type="entry name" value="VESICULAR-FUSION PROTEIN NSF"/>
    <property type="match status" value="1"/>
</dbReference>
<protein>
    <recommendedName>
        <fullName evidence="4">Vesicle-fusing ATPase</fullName>
        <ecNumber evidence="4">3.6.4.6</ecNumber>
    </recommendedName>
</protein>
<dbReference type="Pfam" id="PF00004">
    <property type="entry name" value="AAA"/>
    <property type="match status" value="1"/>
</dbReference>
<dbReference type="EC" id="3.6.4.6" evidence="4"/>
<keyword evidence="4" id="KW-0460">Magnesium</keyword>
<evidence type="ECO:0000313" key="6">
    <source>
        <dbReference type="EMBL" id="KAK8957226.1"/>
    </source>
</evidence>
<dbReference type="InterPro" id="IPR027417">
    <property type="entry name" value="P-loop_NTPase"/>
</dbReference>